<name>A0A5B7FS64_PORTR</name>
<organism evidence="1 2">
    <name type="scientific">Portunus trituberculatus</name>
    <name type="common">Swimming crab</name>
    <name type="synonym">Neptunus trituberculatus</name>
    <dbReference type="NCBI Taxonomy" id="210409"/>
    <lineage>
        <taxon>Eukaryota</taxon>
        <taxon>Metazoa</taxon>
        <taxon>Ecdysozoa</taxon>
        <taxon>Arthropoda</taxon>
        <taxon>Crustacea</taxon>
        <taxon>Multicrustacea</taxon>
        <taxon>Malacostraca</taxon>
        <taxon>Eumalacostraca</taxon>
        <taxon>Eucarida</taxon>
        <taxon>Decapoda</taxon>
        <taxon>Pleocyemata</taxon>
        <taxon>Brachyura</taxon>
        <taxon>Eubrachyura</taxon>
        <taxon>Portunoidea</taxon>
        <taxon>Portunidae</taxon>
        <taxon>Portuninae</taxon>
        <taxon>Portunus</taxon>
    </lineage>
</organism>
<dbReference type="EMBL" id="VSRR010007621">
    <property type="protein sequence ID" value="MPC47214.1"/>
    <property type="molecule type" value="Genomic_DNA"/>
</dbReference>
<evidence type="ECO:0000313" key="2">
    <source>
        <dbReference type="Proteomes" id="UP000324222"/>
    </source>
</evidence>
<comment type="caution">
    <text evidence="1">The sequence shown here is derived from an EMBL/GenBank/DDBJ whole genome shotgun (WGS) entry which is preliminary data.</text>
</comment>
<accession>A0A5B7FS64</accession>
<evidence type="ECO:0000313" key="1">
    <source>
        <dbReference type="EMBL" id="MPC47214.1"/>
    </source>
</evidence>
<gene>
    <name evidence="1" type="ORF">E2C01_040954</name>
</gene>
<sequence length="99" mass="10119">MRLKHDALFNVASWPGPGCLSHPLSHGQPPGLALAASPIPSPTGSLLAWLKLPLPPPSHSQLPGQARVCLFLSAPLSRAASWPGSGCLSLSPTTGSLLA</sequence>
<keyword evidence="2" id="KW-1185">Reference proteome</keyword>
<proteinExistence type="predicted"/>
<dbReference type="Proteomes" id="UP000324222">
    <property type="component" value="Unassembled WGS sequence"/>
</dbReference>
<dbReference type="AlphaFoldDB" id="A0A5B7FS64"/>
<reference evidence="1 2" key="1">
    <citation type="submission" date="2019-05" db="EMBL/GenBank/DDBJ databases">
        <title>Another draft genome of Portunus trituberculatus and its Hox gene families provides insights of decapod evolution.</title>
        <authorList>
            <person name="Jeong J.-H."/>
            <person name="Song I."/>
            <person name="Kim S."/>
            <person name="Choi T."/>
            <person name="Kim D."/>
            <person name="Ryu S."/>
            <person name="Kim W."/>
        </authorList>
    </citation>
    <scope>NUCLEOTIDE SEQUENCE [LARGE SCALE GENOMIC DNA]</scope>
    <source>
        <tissue evidence="1">Muscle</tissue>
    </source>
</reference>
<protein>
    <submittedName>
        <fullName evidence="1">Uncharacterized protein</fullName>
    </submittedName>
</protein>